<name>A0A9P6II24_9FUNG</name>
<evidence type="ECO:0000313" key="2">
    <source>
        <dbReference type="EMBL" id="KAF9921634.1"/>
    </source>
</evidence>
<sequence>MGLKTEYPEISSDDCLECLPRAGFALESRIHAAIKATINKKLNAMETIESVLTKSATSTRDKTLAQKHVRPWFLEKQLQKKLGANGGSLAQSHPLRRAVAALTQQQPKT</sequence>
<proteinExistence type="predicted"/>
<dbReference type="EMBL" id="JAAAHW010010994">
    <property type="protein sequence ID" value="KAF9921634.1"/>
    <property type="molecule type" value="Genomic_DNA"/>
</dbReference>
<dbReference type="Proteomes" id="UP000749646">
    <property type="component" value="Unassembled WGS sequence"/>
</dbReference>
<dbReference type="AlphaFoldDB" id="A0A9P6II24"/>
<keyword evidence="3" id="KW-1185">Reference proteome</keyword>
<gene>
    <name evidence="2" type="ORF">BGZ65_010202</name>
</gene>
<organism evidence="2 3">
    <name type="scientific">Modicella reniformis</name>
    <dbReference type="NCBI Taxonomy" id="1440133"/>
    <lineage>
        <taxon>Eukaryota</taxon>
        <taxon>Fungi</taxon>
        <taxon>Fungi incertae sedis</taxon>
        <taxon>Mucoromycota</taxon>
        <taxon>Mortierellomycotina</taxon>
        <taxon>Mortierellomycetes</taxon>
        <taxon>Mortierellales</taxon>
        <taxon>Mortierellaceae</taxon>
        <taxon>Modicella</taxon>
    </lineage>
</organism>
<comment type="caution">
    <text evidence="2">The sequence shown here is derived from an EMBL/GenBank/DDBJ whole genome shotgun (WGS) entry which is preliminary data.</text>
</comment>
<reference evidence="2" key="1">
    <citation type="journal article" date="2020" name="Fungal Divers.">
        <title>Resolving the Mortierellaceae phylogeny through synthesis of multi-gene phylogenetics and phylogenomics.</title>
        <authorList>
            <person name="Vandepol N."/>
            <person name="Liber J."/>
            <person name="Desiro A."/>
            <person name="Na H."/>
            <person name="Kennedy M."/>
            <person name="Barry K."/>
            <person name="Grigoriev I.V."/>
            <person name="Miller A.N."/>
            <person name="O'Donnell K."/>
            <person name="Stajich J.E."/>
            <person name="Bonito G."/>
        </authorList>
    </citation>
    <scope>NUCLEOTIDE SEQUENCE</scope>
    <source>
        <strain evidence="2">MES-2147</strain>
    </source>
</reference>
<evidence type="ECO:0000256" key="1">
    <source>
        <dbReference type="SAM" id="MobiDB-lite"/>
    </source>
</evidence>
<accession>A0A9P6II24</accession>
<evidence type="ECO:0000313" key="3">
    <source>
        <dbReference type="Proteomes" id="UP000749646"/>
    </source>
</evidence>
<protein>
    <submittedName>
        <fullName evidence="2">Uncharacterized protein</fullName>
    </submittedName>
</protein>
<feature type="region of interest" description="Disordered" evidence="1">
    <location>
        <begin position="85"/>
        <end position="109"/>
    </location>
</feature>